<dbReference type="InterPro" id="IPR036869">
    <property type="entry name" value="J_dom_sf"/>
</dbReference>
<dbReference type="Pfam" id="PF05099">
    <property type="entry name" value="TerB"/>
    <property type="match status" value="1"/>
</dbReference>
<dbReference type="Proteomes" id="UP000217343">
    <property type="component" value="Chromosome"/>
</dbReference>
<dbReference type="CDD" id="cd06257">
    <property type="entry name" value="DnaJ"/>
    <property type="match status" value="1"/>
</dbReference>
<feature type="transmembrane region" description="Helical" evidence="1">
    <location>
        <begin position="6"/>
        <end position="30"/>
    </location>
</feature>
<dbReference type="InterPro" id="IPR050817">
    <property type="entry name" value="DjlA_DnaK_co-chaperone"/>
</dbReference>
<dbReference type="PANTHER" id="PTHR24074">
    <property type="entry name" value="CO-CHAPERONE PROTEIN DJLA"/>
    <property type="match status" value="1"/>
</dbReference>
<keyword evidence="1" id="KW-0472">Membrane</keyword>
<evidence type="ECO:0000313" key="4">
    <source>
        <dbReference type="Proteomes" id="UP000217343"/>
    </source>
</evidence>
<dbReference type="PRINTS" id="PR00625">
    <property type="entry name" value="JDOMAIN"/>
</dbReference>
<keyword evidence="1" id="KW-0812">Transmembrane</keyword>
<feature type="domain" description="J" evidence="2">
    <location>
        <begin position="210"/>
        <end position="272"/>
    </location>
</feature>
<dbReference type="SMART" id="SM00271">
    <property type="entry name" value="DnaJ"/>
    <property type="match status" value="1"/>
</dbReference>
<name>A0A250JV72_9BACT</name>
<dbReference type="RefSeq" id="WP_095958591.1">
    <property type="nucleotide sequence ID" value="NZ_CP022203.1"/>
</dbReference>
<keyword evidence="1" id="KW-1133">Transmembrane helix</keyword>
<sequence>MGAGTVLGAMLGLMAGLLVGSPWAIVLLLIAGGFAGRYYDAQNAPPPEDPEALSDFSPVPHAASFDATSVEALAPRDEEPYEQLASDLCAVFVEVAHADGEVRRDEVRVVRRYFQTALGYGPEALDVVRSHLKRFLAHPPDLDAAVDACHAQLPAAERHRLLDTLYELALADGGMQRSEREVLRRVAEGLGLSEADEQAIIAQHLGAGDAHYTALGLTPDATDVEVKRAFRQLAAELHPDKSAHLGRQAAEQAARRFQEIRDAYEELRRLRGL</sequence>
<dbReference type="EMBL" id="CP022203">
    <property type="protein sequence ID" value="ATB47372.1"/>
    <property type="molecule type" value="Genomic_DNA"/>
</dbReference>
<dbReference type="OrthoDB" id="9779622at2"/>
<dbReference type="SUPFAM" id="SSF158682">
    <property type="entry name" value="TerB-like"/>
    <property type="match status" value="1"/>
</dbReference>
<dbReference type="CDD" id="cd07177">
    <property type="entry name" value="terB_like"/>
    <property type="match status" value="1"/>
</dbReference>
<reference evidence="3 4" key="1">
    <citation type="submission" date="2017-06" db="EMBL/GenBank/DDBJ databases">
        <title>Sequencing and comparative analysis of myxobacterial genomes.</title>
        <authorList>
            <person name="Rupp O."/>
            <person name="Goesmann A."/>
            <person name="Sogaard-Andersen L."/>
        </authorList>
    </citation>
    <scope>NUCLEOTIDE SEQUENCE [LARGE SCALE GENOMIC DNA]</scope>
    <source>
        <strain evidence="3 4">DSM 14697</strain>
    </source>
</reference>
<dbReference type="Gene3D" id="1.10.287.110">
    <property type="entry name" value="DnaJ domain"/>
    <property type="match status" value="1"/>
</dbReference>
<dbReference type="PROSITE" id="PS50076">
    <property type="entry name" value="DNAJ_2"/>
    <property type="match status" value="1"/>
</dbReference>
<dbReference type="InterPro" id="IPR029024">
    <property type="entry name" value="TerB-like"/>
</dbReference>
<dbReference type="AlphaFoldDB" id="A0A250JV72"/>
<dbReference type="KEGG" id="mmas:MYMAC_002980"/>
<dbReference type="InterPro" id="IPR007791">
    <property type="entry name" value="DjlA_N"/>
</dbReference>
<gene>
    <name evidence="3" type="ORF">MYMAC_002980</name>
</gene>
<proteinExistence type="predicted"/>
<keyword evidence="4" id="KW-1185">Reference proteome</keyword>
<accession>A0A250JV72</accession>
<dbReference type="Pfam" id="PF00226">
    <property type="entry name" value="DnaJ"/>
    <property type="match status" value="1"/>
</dbReference>
<evidence type="ECO:0000256" key="1">
    <source>
        <dbReference type="SAM" id="Phobius"/>
    </source>
</evidence>
<protein>
    <submittedName>
        <fullName evidence="3">Molecular chaperone DnaJ</fullName>
    </submittedName>
</protein>
<evidence type="ECO:0000259" key="2">
    <source>
        <dbReference type="PROSITE" id="PS50076"/>
    </source>
</evidence>
<dbReference type="InterPro" id="IPR001623">
    <property type="entry name" value="DnaJ_domain"/>
</dbReference>
<evidence type="ECO:0000313" key="3">
    <source>
        <dbReference type="EMBL" id="ATB47372.1"/>
    </source>
</evidence>
<dbReference type="Gene3D" id="1.10.3680.10">
    <property type="entry name" value="TerB-like"/>
    <property type="match status" value="1"/>
</dbReference>
<organism evidence="3 4">
    <name type="scientific">Corallococcus macrosporus DSM 14697</name>
    <dbReference type="NCBI Taxonomy" id="1189310"/>
    <lineage>
        <taxon>Bacteria</taxon>
        <taxon>Pseudomonadati</taxon>
        <taxon>Myxococcota</taxon>
        <taxon>Myxococcia</taxon>
        <taxon>Myxococcales</taxon>
        <taxon>Cystobacterineae</taxon>
        <taxon>Myxococcaceae</taxon>
        <taxon>Corallococcus</taxon>
    </lineage>
</organism>
<dbReference type="SUPFAM" id="SSF46565">
    <property type="entry name" value="Chaperone J-domain"/>
    <property type="match status" value="1"/>
</dbReference>